<keyword evidence="4" id="KW-1185">Reference proteome</keyword>
<dbReference type="EMBL" id="CP045032">
    <property type="protein sequence ID" value="QFQ01712.1"/>
    <property type="molecule type" value="Genomic_DNA"/>
</dbReference>
<proteinExistence type="predicted"/>
<dbReference type="InterPro" id="IPR050963">
    <property type="entry name" value="Sirohydro_Cobaltochel/CbiX"/>
</dbReference>
<dbReference type="Gene3D" id="3.40.50.1400">
    <property type="match status" value="2"/>
</dbReference>
<accession>A0A5J6Z683</accession>
<dbReference type="SUPFAM" id="SSF53800">
    <property type="entry name" value="Chelatase"/>
    <property type="match status" value="1"/>
</dbReference>
<dbReference type="Proteomes" id="UP000326711">
    <property type="component" value="Chromosome"/>
</dbReference>
<name>A0A5J6Z683_9CORY</name>
<dbReference type="EC" id="4.99.1.4" evidence="3"/>
<dbReference type="GO" id="GO:0046872">
    <property type="term" value="F:metal ion binding"/>
    <property type="evidence" value="ECO:0007669"/>
    <property type="project" value="UniProtKB-KW"/>
</dbReference>
<keyword evidence="2 3" id="KW-0456">Lyase</keyword>
<dbReference type="PANTHER" id="PTHR33542">
    <property type="entry name" value="SIROHYDROCHLORIN FERROCHELATASE, CHLOROPLASTIC"/>
    <property type="match status" value="1"/>
</dbReference>
<keyword evidence="1" id="KW-0479">Metal-binding</keyword>
<organism evidence="3 4">
    <name type="scientific">Corynebacterium urogenitale</name>
    <dbReference type="NCBI Taxonomy" id="2487892"/>
    <lineage>
        <taxon>Bacteria</taxon>
        <taxon>Bacillati</taxon>
        <taxon>Actinomycetota</taxon>
        <taxon>Actinomycetes</taxon>
        <taxon>Mycobacteriales</taxon>
        <taxon>Corynebacteriaceae</taxon>
        <taxon>Corynebacterium</taxon>
    </lineage>
</organism>
<dbReference type="Pfam" id="PF01903">
    <property type="entry name" value="CbiX"/>
    <property type="match status" value="1"/>
</dbReference>
<dbReference type="PANTHER" id="PTHR33542:SF5">
    <property type="entry name" value="FERROCHELATASE CHE1"/>
    <property type="match status" value="1"/>
</dbReference>
<evidence type="ECO:0000313" key="3">
    <source>
        <dbReference type="EMBL" id="QFQ01712.1"/>
    </source>
</evidence>
<protein>
    <submittedName>
        <fullName evidence="3">Sirohydrochlorin ferrochelatase</fullName>
        <ecNumber evidence="3">4.99.1.4</ecNumber>
    </submittedName>
</protein>
<dbReference type="InterPro" id="IPR002762">
    <property type="entry name" value="CbiX-like"/>
</dbReference>
<dbReference type="GO" id="GO:0051266">
    <property type="term" value="F:sirohydrochlorin ferrochelatase activity"/>
    <property type="evidence" value="ECO:0007669"/>
    <property type="project" value="UniProtKB-EC"/>
</dbReference>
<evidence type="ECO:0000313" key="4">
    <source>
        <dbReference type="Proteomes" id="UP000326711"/>
    </source>
</evidence>
<dbReference type="RefSeq" id="WP_151902180.1">
    <property type="nucleotide sequence ID" value="NZ_CP045032.1"/>
</dbReference>
<dbReference type="CDD" id="cd03416">
    <property type="entry name" value="CbiX_SirB_N"/>
    <property type="match status" value="1"/>
</dbReference>
<dbReference type="OrthoDB" id="482456at2"/>
<gene>
    <name evidence="3" type="primary">sirB</name>
    <name evidence="3" type="ORF">CUROG_01560</name>
</gene>
<evidence type="ECO:0000256" key="1">
    <source>
        <dbReference type="ARBA" id="ARBA00022723"/>
    </source>
</evidence>
<reference evidence="4" key="1">
    <citation type="submission" date="2019-10" db="EMBL/GenBank/DDBJ databases">
        <title>Complete genome sequence of Corynebacterium urogenitalis DSM 108747, isolated from the genital tract of a cow.</title>
        <authorList>
            <person name="Ruckert C."/>
            <person name="Ballas P."/>
            <person name="Wagener K."/>
            <person name="Drillich M."/>
            <person name="Kaempfer P."/>
            <person name="Busse H.-J."/>
            <person name="Ehling-Schulz M."/>
        </authorList>
    </citation>
    <scope>NUCLEOTIDE SEQUENCE [LARGE SCALE GENOMIC DNA]</scope>
    <source>
        <strain evidence="4">LMM 1652</strain>
    </source>
</reference>
<sequence>MSSSSVPIIVLAHGSRHPRADGAISLIADATSALSGGDVYAAHLDFSPVTLTNVVQLLAAKGHREAVVVPLLFTKAFHARHDVPEALQEAHEATGVHLHLADGLGSGEDMAQVVARANRTVARGAERLVLYSVGSSMPEANRAVADLTRRVGEILQLPDAVAVHATGKGEGTGPQAALDAAGENGVIVPLFVAPGTLWDAVVEHVSLYGGPRLGGPLVTALAPLVLKRAGGADFRGECFGEETGL</sequence>
<dbReference type="AlphaFoldDB" id="A0A5J6Z683"/>
<evidence type="ECO:0000256" key="2">
    <source>
        <dbReference type="ARBA" id="ARBA00023239"/>
    </source>
</evidence>
<dbReference type="KEGG" id="cuo:CUROG_01560"/>